<protein>
    <recommendedName>
        <fullName evidence="8">TFIIS N-terminal domain-containing protein</fullName>
    </recommendedName>
</protein>
<keyword evidence="1" id="KW-0805">Transcription regulation</keyword>
<reference evidence="9" key="2">
    <citation type="submission" date="2023-05" db="EMBL/GenBank/DDBJ databases">
        <authorList>
            <consortium name="Lawrence Berkeley National Laboratory"/>
            <person name="Steindorff A."/>
            <person name="Hensen N."/>
            <person name="Bonometti L."/>
            <person name="Westerberg I."/>
            <person name="Brannstrom I.O."/>
            <person name="Guillou S."/>
            <person name="Cros-Aarteil S."/>
            <person name="Calhoun S."/>
            <person name="Haridas S."/>
            <person name="Kuo A."/>
            <person name="Mondo S."/>
            <person name="Pangilinan J."/>
            <person name="Riley R."/>
            <person name="Labutti K."/>
            <person name="Andreopoulos B."/>
            <person name="Lipzen A."/>
            <person name="Chen C."/>
            <person name="Yanf M."/>
            <person name="Daum C."/>
            <person name="Ng V."/>
            <person name="Clum A."/>
            <person name="Ohm R."/>
            <person name="Martin F."/>
            <person name="Silar P."/>
            <person name="Natvig D."/>
            <person name="Lalanne C."/>
            <person name="Gautier V."/>
            <person name="Ament-Velasquez S.L."/>
            <person name="Kruys A."/>
            <person name="Hutchinson M.I."/>
            <person name="Powell A.J."/>
            <person name="Barry K."/>
            <person name="Miller A.N."/>
            <person name="Grigoriev I.V."/>
            <person name="Debuchy R."/>
            <person name="Gladieux P."/>
            <person name="Thoren M.H."/>
            <person name="Johannesson H."/>
        </authorList>
    </citation>
    <scope>NUCLEOTIDE SEQUENCE</scope>
    <source>
        <strain evidence="9">CBS 508.74</strain>
    </source>
</reference>
<dbReference type="Pfam" id="PF08711">
    <property type="entry name" value="Med26"/>
    <property type="match status" value="1"/>
</dbReference>
<feature type="region of interest" description="Disordered" evidence="7">
    <location>
        <begin position="1"/>
        <end position="146"/>
    </location>
</feature>
<reference evidence="9" key="1">
    <citation type="journal article" date="2023" name="Mol. Phylogenet. Evol.">
        <title>Genome-scale phylogeny and comparative genomics of the fungal order Sordariales.</title>
        <authorList>
            <person name="Hensen N."/>
            <person name="Bonometti L."/>
            <person name="Westerberg I."/>
            <person name="Brannstrom I.O."/>
            <person name="Guillou S."/>
            <person name="Cros-Aarteil S."/>
            <person name="Calhoun S."/>
            <person name="Haridas S."/>
            <person name="Kuo A."/>
            <person name="Mondo S."/>
            <person name="Pangilinan J."/>
            <person name="Riley R."/>
            <person name="LaButti K."/>
            <person name="Andreopoulos B."/>
            <person name="Lipzen A."/>
            <person name="Chen C."/>
            <person name="Yan M."/>
            <person name="Daum C."/>
            <person name="Ng V."/>
            <person name="Clum A."/>
            <person name="Steindorff A."/>
            <person name="Ohm R.A."/>
            <person name="Martin F."/>
            <person name="Silar P."/>
            <person name="Natvig D.O."/>
            <person name="Lalanne C."/>
            <person name="Gautier V."/>
            <person name="Ament-Velasquez S.L."/>
            <person name="Kruys A."/>
            <person name="Hutchinson M.I."/>
            <person name="Powell A.J."/>
            <person name="Barry K."/>
            <person name="Miller A.N."/>
            <person name="Grigoriev I.V."/>
            <person name="Debuchy R."/>
            <person name="Gladieux P."/>
            <person name="Hiltunen Thoren M."/>
            <person name="Johannesson H."/>
        </authorList>
    </citation>
    <scope>NUCLEOTIDE SEQUENCE</scope>
    <source>
        <strain evidence="9">CBS 508.74</strain>
    </source>
</reference>
<evidence type="ECO:0000259" key="8">
    <source>
        <dbReference type="PROSITE" id="PS51319"/>
    </source>
</evidence>
<evidence type="ECO:0000256" key="5">
    <source>
        <dbReference type="ARBA" id="ARBA00037992"/>
    </source>
</evidence>
<gene>
    <name evidence="9" type="ORF">N656DRAFT_773074</name>
</gene>
<keyword evidence="3 6" id="KW-0539">Nucleus</keyword>
<dbReference type="FunFam" id="1.20.930.10:FF:000003">
    <property type="entry name" value="Putative Transcription factor IWS1"/>
    <property type="match status" value="1"/>
</dbReference>
<feature type="compositionally biased region" description="Basic residues" evidence="7">
    <location>
        <begin position="91"/>
        <end position="100"/>
    </location>
</feature>
<dbReference type="PANTHER" id="PTHR46010:SF1">
    <property type="entry name" value="PROTEIN IWS1 HOMOLOG"/>
    <property type="match status" value="1"/>
</dbReference>
<dbReference type="EMBL" id="MU853332">
    <property type="protein sequence ID" value="KAK4117065.1"/>
    <property type="molecule type" value="Genomic_DNA"/>
</dbReference>
<comment type="similarity">
    <text evidence="5">Belongs to the IWS1 family.</text>
</comment>
<dbReference type="GO" id="GO:0005634">
    <property type="term" value="C:nucleus"/>
    <property type="evidence" value="ECO:0007669"/>
    <property type="project" value="UniProtKB-SubCell"/>
</dbReference>
<evidence type="ECO:0000313" key="10">
    <source>
        <dbReference type="Proteomes" id="UP001302812"/>
    </source>
</evidence>
<dbReference type="Gene3D" id="1.20.930.10">
    <property type="entry name" value="Conserved domain common to transcription factors TFIIS, elongin A, CRSP70"/>
    <property type="match status" value="1"/>
</dbReference>
<feature type="compositionally biased region" description="Acidic residues" evidence="7">
    <location>
        <begin position="43"/>
        <end position="58"/>
    </location>
</feature>
<keyword evidence="10" id="KW-1185">Reference proteome</keyword>
<feature type="compositionally biased region" description="Basic and acidic residues" evidence="7">
    <location>
        <begin position="113"/>
        <end position="133"/>
    </location>
</feature>
<comment type="subcellular location">
    <subcellularLocation>
        <location evidence="6">Nucleus</location>
    </subcellularLocation>
</comment>
<dbReference type="GO" id="GO:0016973">
    <property type="term" value="P:poly(A)+ mRNA export from nucleus"/>
    <property type="evidence" value="ECO:0007669"/>
    <property type="project" value="TreeGrafter"/>
</dbReference>
<evidence type="ECO:0000256" key="4">
    <source>
        <dbReference type="ARBA" id="ARBA00037349"/>
    </source>
</evidence>
<proteinExistence type="inferred from homology"/>
<evidence type="ECO:0000313" key="9">
    <source>
        <dbReference type="EMBL" id="KAK4117065.1"/>
    </source>
</evidence>
<organism evidence="9 10">
    <name type="scientific">Canariomyces notabilis</name>
    <dbReference type="NCBI Taxonomy" id="2074819"/>
    <lineage>
        <taxon>Eukaryota</taxon>
        <taxon>Fungi</taxon>
        <taxon>Dikarya</taxon>
        <taxon>Ascomycota</taxon>
        <taxon>Pezizomycotina</taxon>
        <taxon>Sordariomycetes</taxon>
        <taxon>Sordariomycetidae</taxon>
        <taxon>Sordariales</taxon>
        <taxon>Chaetomiaceae</taxon>
        <taxon>Canariomyces</taxon>
    </lineage>
</organism>
<accession>A0AAN6YWW4</accession>
<feature type="compositionally biased region" description="Basic residues" evidence="7">
    <location>
        <begin position="421"/>
        <end position="430"/>
    </location>
</feature>
<evidence type="ECO:0000256" key="6">
    <source>
        <dbReference type="PROSITE-ProRule" id="PRU00649"/>
    </source>
</evidence>
<dbReference type="GeneID" id="89938117"/>
<evidence type="ECO:0000256" key="1">
    <source>
        <dbReference type="ARBA" id="ARBA00023015"/>
    </source>
</evidence>
<comment type="caution">
    <text evidence="9">The sequence shown here is derived from an EMBL/GenBank/DDBJ whole genome shotgun (WGS) entry which is preliminary data.</text>
</comment>
<dbReference type="RefSeq" id="XP_064674635.1">
    <property type="nucleotide sequence ID" value="XM_064813992.1"/>
</dbReference>
<dbReference type="PROSITE" id="PS51319">
    <property type="entry name" value="TFIIS_N"/>
    <property type="match status" value="1"/>
</dbReference>
<dbReference type="SUPFAM" id="SSF47676">
    <property type="entry name" value="Conserved domain common to transcription factors TFIIS, elongin A, CRSP70"/>
    <property type="match status" value="1"/>
</dbReference>
<evidence type="ECO:0000256" key="2">
    <source>
        <dbReference type="ARBA" id="ARBA00023163"/>
    </source>
</evidence>
<dbReference type="InterPro" id="IPR051037">
    <property type="entry name" value="RNAPII_TF_IWS1"/>
</dbReference>
<sequence>MSAADSPAGSPGEATQHREDESPDNIQEGGAGGDAGSDKDSDLLSEIDEEQFEDYDPTLEEKPVEIDENVVKTLKAAKRKRTDGETTKKPKEGRRPKKRARANDDDVGDVGDLEGRPRKTRATDSERVARKAAEEEEEQVVEENLTPEERRRRAIQRAMDNALKNPTKRRRKKDEIDLEEALDDQIANLKVAIEKACVADNEARDKHMAATHKLKLLPQVTALLNRTSVQDAVLDPETNFLQSVKYLLEPLNDGSLPAYNIQRDIFNALAKLPINKDVLLSSGIGKVVFFYTKSKRPEASIKRIAERLVGEWSRPILKRTDDYKKRQIETRDFDFVAAKMAQRQEAAVSGSQITLTQRPAGKTRFELERERLLAPETKKNRAQPAGLPASYTIAPRSTFDASRRADHRPIGTGGMEAFRRMTQKGKAGKR</sequence>
<keyword evidence="2" id="KW-0804">Transcription</keyword>
<evidence type="ECO:0000256" key="3">
    <source>
        <dbReference type="ARBA" id="ARBA00023242"/>
    </source>
</evidence>
<evidence type="ECO:0000256" key="7">
    <source>
        <dbReference type="SAM" id="MobiDB-lite"/>
    </source>
</evidence>
<comment type="function">
    <text evidence="4">Transcription factor involved in RNA polymerase II transcription regulation. May function in both SPT15/TBP post-recruitment and recruitment steps of transcription.</text>
</comment>
<feature type="domain" description="TFIIS N-terminal" evidence="8">
    <location>
        <begin position="242"/>
        <end position="319"/>
    </location>
</feature>
<dbReference type="AlphaFoldDB" id="A0AAN6YWW4"/>
<dbReference type="PANTHER" id="PTHR46010">
    <property type="entry name" value="PROTEIN IWS1 HOMOLOG"/>
    <property type="match status" value="1"/>
</dbReference>
<dbReference type="Proteomes" id="UP001302812">
    <property type="component" value="Unassembled WGS sequence"/>
</dbReference>
<feature type="region of interest" description="Disordered" evidence="7">
    <location>
        <begin position="376"/>
        <end position="430"/>
    </location>
</feature>
<name>A0AAN6YWW4_9PEZI</name>
<dbReference type="InterPro" id="IPR035441">
    <property type="entry name" value="TFIIS/LEDGF_dom_sf"/>
</dbReference>
<dbReference type="InterPro" id="IPR017923">
    <property type="entry name" value="TFIIS_N"/>
</dbReference>